<sequence length="108" mass="12227">MANHHTFARGSKARFRISMLLLVALLLAKLFWPVRRSTGSADQPIAQSGEANNRFRPVGDENAQVWGLAGSLLNLFSGGYRSPAQRHSEWEQEEADRRLQEQADNKRH</sequence>
<proteinExistence type="predicted"/>
<dbReference type="Proteomes" id="UP000502756">
    <property type="component" value="Chromosome"/>
</dbReference>
<feature type="region of interest" description="Disordered" evidence="1">
    <location>
        <begin position="86"/>
        <end position="108"/>
    </location>
</feature>
<name>A0A6M5YDA5_9BACT</name>
<dbReference type="AlphaFoldDB" id="A0A6M5YDA5"/>
<dbReference type="EMBL" id="CP053435">
    <property type="protein sequence ID" value="QJW91263.1"/>
    <property type="molecule type" value="Genomic_DNA"/>
</dbReference>
<reference evidence="2 3" key="1">
    <citation type="submission" date="2020-05" db="EMBL/GenBank/DDBJ databases">
        <title>Genome sequencing of Spirosoma sp. TS118.</title>
        <authorList>
            <person name="Lee J.-H."/>
            <person name="Jeong S."/>
            <person name="Zhao L."/>
            <person name="Jung J.-H."/>
            <person name="Kim M.-K."/>
            <person name="Lim S."/>
        </authorList>
    </citation>
    <scope>NUCLEOTIDE SEQUENCE [LARGE SCALE GENOMIC DNA]</scope>
    <source>
        <strain evidence="2 3">TS118</strain>
    </source>
</reference>
<protein>
    <submittedName>
        <fullName evidence="2">Uncharacterized protein</fullName>
    </submittedName>
</protein>
<organism evidence="2 3">
    <name type="scientific">Spirosoma taeanense</name>
    <dbReference type="NCBI Taxonomy" id="2735870"/>
    <lineage>
        <taxon>Bacteria</taxon>
        <taxon>Pseudomonadati</taxon>
        <taxon>Bacteroidota</taxon>
        <taxon>Cytophagia</taxon>
        <taxon>Cytophagales</taxon>
        <taxon>Cytophagaceae</taxon>
        <taxon>Spirosoma</taxon>
    </lineage>
</organism>
<gene>
    <name evidence="2" type="ORF">HNV11_18720</name>
</gene>
<evidence type="ECO:0000256" key="1">
    <source>
        <dbReference type="SAM" id="MobiDB-lite"/>
    </source>
</evidence>
<evidence type="ECO:0000313" key="2">
    <source>
        <dbReference type="EMBL" id="QJW91263.1"/>
    </source>
</evidence>
<keyword evidence="3" id="KW-1185">Reference proteome</keyword>
<dbReference type="KEGG" id="stae:HNV11_18720"/>
<evidence type="ECO:0000313" key="3">
    <source>
        <dbReference type="Proteomes" id="UP000502756"/>
    </source>
</evidence>
<dbReference type="RefSeq" id="WP_171741110.1">
    <property type="nucleotide sequence ID" value="NZ_CP053435.1"/>
</dbReference>
<accession>A0A6M5YDA5</accession>